<feature type="region of interest" description="Disordered" evidence="2">
    <location>
        <begin position="864"/>
        <end position="918"/>
    </location>
</feature>
<name>A0A1M4TBR3_9BACL</name>
<dbReference type="STRING" id="112248.SAMN05444392_101399"/>
<feature type="region of interest" description="Disordered" evidence="2">
    <location>
        <begin position="587"/>
        <end position="653"/>
    </location>
</feature>
<feature type="compositionally biased region" description="Basic and acidic residues" evidence="2">
    <location>
        <begin position="587"/>
        <end position="596"/>
    </location>
</feature>
<evidence type="ECO:0000256" key="3">
    <source>
        <dbReference type="SAM" id="Phobius"/>
    </source>
</evidence>
<evidence type="ECO:0000256" key="1">
    <source>
        <dbReference type="SAM" id="Coils"/>
    </source>
</evidence>
<feature type="coiled-coil region" evidence="1">
    <location>
        <begin position="516"/>
        <end position="543"/>
    </location>
</feature>
<dbReference type="Proteomes" id="UP000184476">
    <property type="component" value="Unassembled WGS sequence"/>
</dbReference>
<reference evidence="4 5" key="1">
    <citation type="submission" date="2016-11" db="EMBL/GenBank/DDBJ databases">
        <authorList>
            <person name="Jaros S."/>
            <person name="Januszkiewicz K."/>
            <person name="Wedrychowicz H."/>
        </authorList>
    </citation>
    <scope>NUCLEOTIDE SEQUENCE [LARGE SCALE GENOMIC DNA]</scope>
    <source>
        <strain evidence="4 5">DSM 44666</strain>
    </source>
</reference>
<feature type="region of interest" description="Disordered" evidence="2">
    <location>
        <begin position="544"/>
        <end position="568"/>
    </location>
</feature>
<keyword evidence="3" id="KW-0472">Membrane</keyword>
<dbReference type="RefSeq" id="WP_073151141.1">
    <property type="nucleotide sequence ID" value="NZ_FQVL01000001.1"/>
</dbReference>
<keyword evidence="3" id="KW-0812">Transmembrane</keyword>
<feature type="compositionally biased region" description="Polar residues" evidence="2">
    <location>
        <begin position="345"/>
        <end position="360"/>
    </location>
</feature>
<dbReference type="AlphaFoldDB" id="A0A1M4TBR3"/>
<keyword evidence="5" id="KW-1185">Reference proteome</keyword>
<feature type="coiled-coil region" evidence="1">
    <location>
        <begin position="287"/>
        <end position="325"/>
    </location>
</feature>
<protein>
    <submittedName>
        <fullName evidence="4">Uncharacterized protein</fullName>
    </submittedName>
</protein>
<sequence length="918" mass="104139">MAEGNQTKIQKELALSFLKDDIPLENGKISLTPQQLQTLLNETNDQDKIALIEAAIEHHLDDPSNIPAPNELIQAFKLDQNKSPIVEAALNNALPSLTEQLRSNPSNITFFPVTQIERDYSDVKNKLLSELGSPGDKTYDVVAEQLEYAGIIDQFRKADYSVDQHAVDRFGSVLVMSPDGPGNPEKLASIVQHDLDVANLLYQNVIFRTGPTQITPGGKNEQIRATLTNHFFETMQKKPEAVAARINGNEQFLQSPLMDAFLKETKNHAAVKVIEEQLDEKAKPILQAQLEAIMEQEDRELKESAERLENRLRETERASLSDQELDENLEDAINQLARHFPELDQQPSVQENKAQQSPTEKTVERGDDSMAPTQQQESTDWEPQIDFIVESLNEMHQNDVFQEFTLNSMEKYRKNLLDNPELLAKLEKAIQQLPNNEIKASLTSKYENMFKSKESSRNEQEQQATFIQLETKTLEDAMNALIQANDVKEIHHAILQLPPWLQQIFDAYDRAMGKEDSKTQQTLQQAIDQIKQLQDQLKAQPEAIQDPLPGMSDQELADLNDRSNPSQEALFSPEELADLLAKRDEQAALAQEEAKNEQSAAIQATPKRDEQTGQQQNQPDQLVYAPESQRDQQEPPTAQPVRVSRRMAARSEELTPSPFLRLSEVIAEAKVMQNLSPKRSKLKESIPIVSWFAKRKLNKANGRIQEKSDALFEQADQVYLDQIKDPDVLENVRLDSIEKWYNPDNELSLHEIMVETHYNNLDKYAQPQEVANFKQLYTDRNFAQVKVKESRDQSIEANRWKPNSKFRSVAKPVAVYAATAAIGGPAAPVVLMYVGAKGLYKGIQKLRQPETKVAFADRLDTFSSKLREPVPQRSEQQPDQERRSFRSRLSNRLNAGKRQDDAFSPIVPEQAAQVRAGR</sequence>
<dbReference type="EMBL" id="FQVL01000001">
    <property type="protein sequence ID" value="SHE41845.1"/>
    <property type="molecule type" value="Genomic_DNA"/>
</dbReference>
<organism evidence="4 5">
    <name type="scientific">Seinonella peptonophila</name>
    <dbReference type="NCBI Taxonomy" id="112248"/>
    <lineage>
        <taxon>Bacteria</taxon>
        <taxon>Bacillati</taxon>
        <taxon>Bacillota</taxon>
        <taxon>Bacilli</taxon>
        <taxon>Bacillales</taxon>
        <taxon>Thermoactinomycetaceae</taxon>
        <taxon>Seinonella</taxon>
    </lineage>
</organism>
<evidence type="ECO:0000313" key="5">
    <source>
        <dbReference type="Proteomes" id="UP000184476"/>
    </source>
</evidence>
<feature type="region of interest" description="Disordered" evidence="2">
    <location>
        <begin position="342"/>
        <end position="379"/>
    </location>
</feature>
<accession>A0A1M4TBR3</accession>
<evidence type="ECO:0000256" key="2">
    <source>
        <dbReference type="SAM" id="MobiDB-lite"/>
    </source>
</evidence>
<evidence type="ECO:0000313" key="4">
    <source>
        <dbReference type="EMBL" id="SHE41845.1"/>
    </source>
</evidence>
<proteinExistence type="predicted"/>
<gene>
    <name evidence="4" type="ORF">SAMN05444392_101399</name>
</gene>
<keyword evidence="1" id="KW-0175">Coiled coil</keyword>
<keyword evidence="3" id="KW-1133">Transmembrane helix</keyword>
<feature type="transmembrane region" description="Helical" evidence="3">
    <location>
        <begin position="813"/>
        <end position="836"/>
    </location>
</feature>